<dbReference type="AlphaFoldDB" id="A0A1P8UWM6"/>
<reference evidence="1 2" key="1">
    <citation type="submission" date="2016-04" db="EMBL/GenBank/DDBJ databases">
        <title>Deep-sea bacteria in the southern Pacific.</title>
        <authorList>
            <person name="Tang K."/>
        </authorList>
    </citation>
    <scope>NUCLEOTIDE SEQUENCE [LARGE SCALE GENOMIC DNA]</scope>
    <source>
        <strain evidence="1 2">JLT2014</strain>
    </source>
</reference>
<sequence>MSAFPMLMASAAGAGQMTFRWGRLQTPACFVRRARLGL</sequence>
<organism evidence="1 2">
    <name type="scientific">Salipiger abyssi</name>
    <dbReference type="NCBI Taxonomy" id="1250539"/>
    <lineage>
        <taxon>Bacteria</taxon>
        <taxon>Pseudomonadati</taxon>
        <taxon>Pseudomonadota</taxon>
        <taxon>Alphaproteobacteria</taxon>
        <taxon>Rhodobacterales</taxon>
        <taxon>Roseobacteraceae</taxon>
        <taxon>Salipiger</taxon>
    </lineage>
</organism>
<dbReference type="KEGG" id="paby:Ga0080574_TMP3469"/>
<dbReference type="Proteomes" id="UP000187059">
    <property type="component" value="Chromosome"/>
</dbReference>
<dbReference type="EMBL" id="CP015093">
    <property type="protein sequence ID" value="APZ53803.1"/>
    <property type="molecule type" value="Genomic_DNA"/>
</dbReference>
<protein>
    <submittedName>
        <fullName evidence="1">Uncharacterized protein</fullName>
    </submittedName>
</protein>
<accession>A0A1P8UWM6</accession>
<evidence type="ECO:0000313" key="1">
    <source>
        <dbReference type="EMBL" id="APZ53803.1"/>
    </source>
</evidence>
<dbReference type="STRING" id="1250539.Ga0080574_TMP3469"/>
<gene>
    <name evidence="1" type="ORF">Ga0080574_TMP3469</name>
</gene>
<keyword evidence="2" id="KW-1185">Reference proteome</keyword>
<name>A0A1P8UWM6_9RHOB</name>
<proteinExistence type="predicted"/>
<evidence type="ECO:0000313" key="2">
    <source>
        <dbReference type="Proteomes" id="UP000187059"/>
    </source>
</evidence>